<proteinExistence type="predicted"/>
<dbReference type="EMBL" id="KK198753">
    <property type="protein sequence ID" value="KCW89650.1"/>
    <property type="molecule type" value="Genomic_DNA"/>
</dbReference>
<dbReference type="AlphaFoldDB" id="A0A059DHD9"/>
<protein>
    <submittedName>
        <fullName evidence="1">Uncharacterized protein</fullName>
    </submittedName>
</protein>
<gene>
    <name evidence="1" type="ORF">EUGRSUZ_A01922</name>
</gene>
<dbReference type="InParanoid" id="A0A059DHD9"/>
<accession>A0A059DHD9</accession>
<organism evidence="1">
    <name type="scientific">Eucalyptus grandis</name>
    <name type="common">Flooded gum</name>
    <dbReference type="NCBI Taxonomy" id="71139"/>
    <lineage>
        <taxon>Eukaryota</taxon>
        <taxon>Viridiplantae</taxon>
        <taxon>Streptophyta</taxon>
        <taxon>Embryophyta</taxon>
        <taxon>Tracheophyta</taxon>
        <taxon>Spermatophyta</taxon>
        <taxon>Magnoliopsida</taxon>
        <taxon>eudicotyledons</taxon>
        <taxon>Gunneridae</taxon>
        <taxon>Pentapetalae</taxon>
        <taxon>rosids</taxon>
        <taxon>malvids</taxon>
        <taxon>Myrtales</taxon>
        <taxon>Myrtaceae</taxon>
        <taxon>Myrtoideae</taxon>
        <taxon>Eucalypteae</taxon>
        <taxon>Eucalyptus</taxon>
    </lineage>
</organism>
<evidence type="ECO:0000313" key="1">
    <source>
        <dbReference type="EMBL" id="KCW89650.1"/>
    </source>
</evidence>
<sequence length="109" mass="12870">MLKNLEGPRLFYRMLPWTSLLYKRSSDRDTSSHLQGSAYLAWKWTYLCHDLENYSCNENVRPAALIRLNFFLPSSLSILFQLLNNSFCHTITGLCVHDELIILLYYFNE</sequence>
<name>A0A059DHD9_EUCGR</name>
<dbReference type="Gramene" id="KCW89650">
    <property type="protein sequence ID" value="KCW89650"/>
    <property type="gene ID" value="EUGRSUZ_A01922"/>
</dbReference>
<reference evidence="1" key="1">
    <citation type="submission" date="2013-07" db="EMBL/GenBank/DDBJ databases">
        <title>The genome of Eucalyptus grandis.</title>
        <authorList>
            <person name="Schmutz J."/>
            <person name="Hayes R."/>
            <person name="Myburg A."/>
            <person name="Tuskan G."/>
            <person name="Grattapaglia D."/>
            <person name="Rokhsar D.S."/>
        </authorList>
    </citation>
    <scope>NUCLEOTIDE SEQUENCE</scope>
    <source>
        <tissue evidence="1">Leaf extractions</tissue>
    </source>
</reference>